<sequence length="71" mass="7770">MFSSNILILNFIKKIISNICHCNISFINARTANAAIIVNAVTQVPERNVVAVARQPAIAFARPANVNYDLT</sequence>
<evidence type="ECO:0000313" key="2">
    <source>
        <dbReference type="Proteomes" id="UP001607302"/>
    </source>
</evidence>
<dbReference type="EMBL" id="JAUDFV010000166">
    <property type="protein sequence ID" value="KAL2712469.1"/>
    <property type="molecule type" value="Genomic_DNA"/>
</dbReference>
<accession>A0ABD1ZVS6</accession>
<gene>
    <name evidence="1" type="ORF">V1478_017992</name>
</gene>
<evidence type="ECO:0000313" key="1">
    <source>
        <dbReference type="EMBL" id="KAL2712469.1"/>
    </source>
</evidence>
<keyword evidence="2" id="KW-1185">Reference proteome</keyword>
<comment type="caution">
    <text evidence="1">The sequence shown here is derived from an EMBL/GenBank/DDBJ whole genome shotgun (WGS) entry which is preliminary data.</text>
</comment>
<protein>
    <submittedName>
        <fullName evidence="1">Uncharacterized protein</fullName>
    </submittedName>
</protein>
<dbReference type="Proteomes" id="UP001607302">
    <property type="component" value="Unassembled WGS sequence"/>
</dbReference>
<reference evidence="1 2" key="1">
    <citation type="journal article" date="2024" name="Ann. Entomol. Soc. Am.">
        <title>Genomic analyses of the southern and eastern yellowjacket wasps (Hymenoptera: Vespidae) reveal evolutionary signatures of social life.</title>
        <authorList>
            <person name="Catto M.A."/>
            <person name="Caine P.B."/>
            <person name="Orr S.E."/>
            <person name="Hunt B.G."/>
            <person name="Goodisman M.A.D."/>
        </authorList>
    </citation>
    <scope>NUCLEOTIDE SEQUENCE [LARGE SCALE GENOMIC DNA]</scope>
    <source>
        <strain evidence="1">233</strain>
        <tissue evidence="1">Head and thorax</tissue>
    </source>
</reference>
<name>A0ABD1ZVS6_VESSQ</name>
<organism evidence="1 2">
    <name type="scientific">Vespula squamosa</name>
    <name type="common">Southern yellow jacket</name>
    <name type="synonym">Wasp</name>
    <dbReference type="NCBI Taxonomy" id="30214"/>
    <lineage>
        <taxon>Eukaryota</taxon>
        <taxon>Metazoa</taxon>
        <taxon>Ecdysozoa</taxon>
        <taxon>Arthropoda</taxon>
        <taxon>Hexapoda</taxon>
        <taxon>Insecta</taxon>
        <taxon>Pterygota</taxon>
        <taxon>Neoptera</taxon>
        <taxon>Endopterygota</taxon>
        <taxon>Hymenoptera</taxon>
        <taxon>Apocrita</taxon>
        <taxon>Aculeata</taxon>
        <taxon>Vespoidea</taxon>
        <taxon>Vespidae</taxon>
        <taxon>Vespinae</taxon>
        <taxon>Vespula</taxon>
    </lineage>
</organism>
<dbReference type="AlphaFoldDB" id="A0ABD1ZVS6"/>
<proteinExistence type="predicted"/>